<dbReference type="Proteomes" id="UP000282311">
    <property type="component" value="Unassembled WGS sequence"/>
</dbReference>
<keyword evidence="3" id="KW-1185">Reference proteome</keyword>
<dbReference type="OrthoDB" id="4367389at2"/>
<sequence>MRRTRTLHTLHQKITDRQPGIVTYGMTPPKITNTPDKLAEIAQKQVERLKGLPLDALLLYDIQEEADRVEQERPFPFLSAVDPNLYGNTYLKQLDVPKIIYRCAGKYSEAELSAWIKDGPGEEKYAVYVGASSGKQAVRLRLSEAYELSRRLNKLLTYGGVVIPERHAKHGDEHLRIVSKKNDGCAFFVSQATYHLEATKNLLSDYYYYCRDKQLEMVPILFNFAPCGSVKTLEFMKWLGISVPKWLENELVHSHDILDKSVQLSRAIYEELLDFGLDKGIPVGCSVESVSTRKVEIEASVELLKQLKAATEVRLKAAGE</sequence>
<keyword evidence="1" id="KW-0560">Oxidoreductase</keyword>
<protein>
    <submittedName>
        <fullName evidence="2">5,10-methylenetetrahydrofolate reductase</fullName>
    </submittedName>
</protein>
<evidence type="ECO:0000313" key="3">
    <source>
        <dbReference type="Proteomes" id="UP000282311"/>
    </source>
</evidence>
<proteinExistence type="predicted"/>
<organism evidence="2 3">
    <name type="scientific">Paenibacillus ginsengarvi</name>
    <dbReference type="NCBI Taxonomy" id="400777"/>
    <lineage>
        <taxon>Bacteria</taxon>
        <taxon>Bacillati</taxon>
        <taxon>Bacillota</taxon>
        <taxon>Bacilli</taxon>
        <taxon>Bacillales</taxon>
        <taxon>Paenibacillaceae</taxon>
        <taxon>Paenibacillus</taxon>
    </lineage>
</organism>
<accession>A0A3B0AWT9</accession>
<dbReference type="Gene3D" id="3.20.20.220">
    <property type="match status" value="1"/>
</dbReference>
<dbReference type="SUPFAM" id="SSF51730">
    <property type="entry name" value="FAD-linked oxidoreductase"/>
    <property type="match status" value="1"/>
</dbReference>
<comment type="caution">
    <text evidence="2">The sequence shown here is derived from an EMBL/GenBank/DDBJ whole genome shotgun (WGS) entry which is preliminary data.</text>
</comment>
<evidence type="ECO:0000313" key="2">
    <source>
        <dbReference type="EMBL" id="RKN64898.1"/>
    </source>
</evidence>
<dbReference type="GO" id="GO:0016491">
    <property type="term" value="F:oxidoreductase activity"/>
    <property type="evidence" value="ECO:0007669"/>
    <property type="project" value="UniProtKB-KW"/>
</dbReference>
<evidence type="ECO:0000256" key="1">
    <source>
        <dbReference type="ARBA" id="ARBA00023002"/>
    </source>
</evidence>
<dbReference type="AlphaFoldDB" id="A0A3B0AWT9"/>
<dbReference type="InterPro" id="IPR029041">
    <property type="entry name" value="FAD-linked_oxidoreductase-like"/>
</dbReference>
<gene>
    <name evidence="2" type="ORF">D7M11_33450</name>
</gene>
<reference evidence="2 3" key="1">
    <citation type="journal article" date="2007" name="Int. J. Syst. Evol. Microbiol.">
        <title>Paenibacillus ginsengarvi sp. nov., isolated from soil from ginseng cultivation.</title>
        <authorList>
            <person name="Yoon M.H."/>
            <person name="Ten L.N."/>
            <person name="Im W.T."/>
        </authorList>
    </citation>
    <scope>NUCLEOTIDE SEQUENCE [LARGE SCALE GENOMIC DNA]</scope>
    <source>
        <strain evidence="2 3">KCTC 13059</strain>
    </source>
</reference>
<name>A0A3B0AWT9_9BACL</name>
<dbReference type="EMBL" id="RBAH01000040">
    <property type="protein sequence ID" value="RKN64898.1"/>
    <property type="molecule type" value="Genomic_DNA"/>
</dbReference>